<evidence type="ECO:0000313" key="2">
    <source>
        <dbReference type="Proteomes" id="UP000023104"/>
    </source>
</evidence>
<dbReference type="EMBL" id="JDTF01000004">
    <property type="protein sequence ID" value="EXX93739.1"/>
    <property type="molecule type" value="Genomic_DNA"/>
</dbReference>
<accession>A0ABP3BEW3</accession>
<evidence type="ECO:0000313" key="1">
    <source>
        <dbReference type="EMBL" id="EXX93739.1"/>
    </source>
</evidence>
<sequence length="43" mass="4738">MKARWPRWVGGLALVAVLALGFAGYLSPQMRLSWENVTALCGF</sequence>
<protein>
    <recommendedName>
        <fullName evidence="3">N-acetyltransferase YedL</fullName>
    </recommendedName>
</protein>
<dbReference type="GeneID" id="93122039"/>
<name>A0ABP3BEW3_9BORD</name>
<evidence type="ECO:0008006" key="3">
    <source>
        <dbReference type="Google" id="ProtNLM"/>
    </source>
</evidence>
<dbReference type="Proteomes" id="UP000023104">
    <property type="component" value="Unassembled WGS sequence"/>
</dbReference>
<dbReference type="RefSeq" id="WP_005013494.1">
    <property type="nucleotide sequence ID" value="NZ_JDTF01000004.1"/>
</dbReference>
<keyword evidence="2" id="KW-1185">Reference proteome</keyword>
<organism evidence="1 2">
    <name type="scientific">Bordetella holmesii 1058</name>
    <dbReference type="NCBI Taxonomy" id="1247648"/>
    <lineage>
        <taxon>Bacteria</taxon>
        <taxon>Pseudomonadati</taxon>
        <taxon>Pseudomonadota</taxon>
        <taxon>Betaproteobacteria</taxon>
        <taxon>Burkholderiales</taxon>
        <taxon>Alcaligenaceae</taxon>
        <taxon>Bordetella</taxon>
    </lineage>
</organism>
<proteinExistence type="predicted"/>
<comment type="caution">
    <text evidence="1">The sequence shown here is derived from an EMBL/GenBank/DDBJ whole genome shotgun (WGS) entry which is preliminary data.</text>
</comment>
<gene>
    <name evidence="1" type="ORF">D559_1142</name>
</gene>
<reference evidence="1 2" key="1">
    <citation type="submission" date="2014-02" db="EMBL/GenBank/DDBJ databases">
        <title>Whole Genome Sequencing Of Bordetella Holmesii, An Emerging Opportunistic Infection Of Humans.</title>
        <authorList>
            <person name="Tettelin H."/>
            <person name="Hooven T.A."/>
            <person name="Hine E."/>
            <person name="Su Q."/>
            <person name="Huard R.C."/>
            <person name="Della-Latta P."/>
            <person name="Daugherty S.C."/>
            <person name="Agrawal S."/>
            <person name="Sengamalay N."/>
            <person name="Tallon L.J."/>
            <person name="Sadzewicz L."/>
            <person name="Whittier S."/>
            <person name="Fraser C.M."/>
            <person name="Ratner A.J."/>
        </authorList>
    </citation>
    <scope>NUCLEOTIDE SEQUENCE [LARGE SCALE GENOMIC DNA]</scope>
    <source>
        <strain evidence="1 2">1058</strain>
    </source>
</reference>